<organism evidence="8">
    <name type="scientific">Haptolina brevifila</name>
    <dbReference type="NCBI Taxonomy" id="156173"/>
    <lineage>
        <taxon>Eukaryota</taxon>
        <taxon>Haptista</taxon>
        <taxon>Haptophyta</taxon>
        <taxon>Prymnesiophyceae</taxon>
        <taxon>Prymnesiales</taxon>
        <taxon>Prymnesiaceae</taxon>
        <taxon>Haptolina</taxon>
    </lineage>
</organism>
<dbReference type="Gene3D" id="2.70.150.10">
    <property type="entry name" value="Calcium-transporting ATPase, cytoplasmic transduction domain A"/>
    <property type="match status" value="1"/>
</dbReference>
<dbReference type="InterPro" id="IPR059000">
    <property type="entry name" value="ATPase_P-type_domA"/>
</dbReference>
<dbReference type="PRINTS" id="PR00119">
    <property type="entry name" value="CATATPASE"/>
</dbReference>
<feature type="transmembrane region" description="Helical" evidence="6">
    <location>
        <begin position="651"/>
        <end position="672"/>
    </location>
</feature>
<evidence type="ECO:0000256" key="1">
    <source>
        <dbReference type="ARBA" id="ARBA00004141"/>
    </source>
</evidence>
<sequence length="871" mass="94449">MADVDHGGLTSVQAASQMKKWGKNELIDPNSRLPCWRVFAMQFFGTMAATIGIAGLLSAAIGLWVVFWIIAPVLMVNAIIGFMMDMSAQSTTALKDGMVRKLPVKRDGQYTQLNIVDLVPGDIIFLRGGNMVPADAKWIEGDELVVEEAARSYCYCVPREDSEADGELGSGKRLFSGSIIKTGECEALVTETGYHTVLGKECKHLQRLDVRCAAWFRGTTRSLTGAPGEGKIMMTVRTLIMLTLIAVGCQITFHVGLRHAPLVDCLEMAISITIASVPLALPMVIHVILSVGANESAKKGATLKKEPWNLPSLETIASIDVICCEKTGIITDAKMAVYPQNTACFNGFTGEEVIKMAALASNPADSYSEDVMDAAIYRAYTLSTSRSPDMLNEAAKELLQGHTLEAYHGFNPITQRAVADYLRADGSKLRVVKGVTSKVLQPVEGDGAPHWTLDEQDAIIPQVQAADAVFGRSGYKVIGVAVSVDGGPMRYAGTLPLFDPVRHDTVETLAKMHSASVDVKILSGDNLNIALETSRQCKLGTNIHPNTVLRPASPARDHLILTADGFAQLMPSDKREILSVLMRAGKVVGVTGDSSGCPSIMSAAAVGIASVGATDAAQAAADIVLTQDGLSPILTAIEESRRTMRRVMTYVMYRISVMVQLVTFLCTLTLVYDTTFDVLYTLLLTFVYDMTVITIGTDFQMPTKWKPPTMCSLLIVAIPLGFVLSASSTILYAEGGAFLSESFTTSFKYKMTCMLLQLSNSSAFLIFNVRTTGASFLSAPSGQLCLWAMLMQLFISCMTLFSGGLVVEQLLPSDVALIWAYDLAWLLLIDLVKFPLLRMQAPEVHCLPHRPDEIPREKREARKEAAPHTLV</sequence>
<evidence type="ECO:0000256" key="3">
    <source>
        <dbReference type="ARBA" id="ARBA00022989"/>
    </source>
</evidence>
<evidence type="ECO:0000256" key="2">
    <source>
        <dbReference type="ARBA" id="ARBA00022692"/>
    </source>
</evidence>
<feature type="region of interest" description="Disordered" evidence="5">
    <location>
        <begin position="850"/>
        <end position="871"/>
    </location>
</feature>
<dbReference type="PANTHER" id="PTHR42861">
    <property type="entry name" value="CALCIUM-TRANSPORTING ATPASE"/>
    <property type="match status" value="1"/>
</dbReference>
<dbReference type="Gene3D" id="3.40.1110.10">
    <property type="entry name" value="Calcium-transporting ATPase, cytoplasmic domain N"/>
    <property type="match status" value="1"/>
</dbReference>
<feature type="transmembrane region" description="Helical" evidence="6">
    <location>
        <begin position="815"/>
        <end position="832"/>
    </location>
</feature>
<dbReference type="InterPro" id="IPR008250">
    <property type="entry name" value="ATPase_P-typ_transduc_dom_A_sf"/>
</dbReference>
<feature type="transmembrane region" description="Helical" evidence="6">
    <location>
        <begin position="38"/>
        <end position="57"/>
    </location>
</feature>
<dbReference type="GO" id="GO:0016020">
    <property type="term" value="C:membrane"/>
    <property type="evidence" value="ECO:0007669"/>
    <property type="project" value="UniProtKB-SubCell"/>
</dbReference>
<gene>
    <name evidence="8" type="ORF">CBRE1094_LOCUS2169</name>
</gene>
<reference evidence="8" key="1">
    <citation type="submission" date="2021-01" db="EMBL/GenBank/DDBJ databases">
        <authorList>
            <person name="Corre E."/>
            <person name="Pelletier E."/>
            <person name="Niang G."/>
            <person name="Scheremetjew M."/>
            <person name="Finn R."/>
            <person name="Kale V."/>
            <person name="Holt S."/>
            <person name="Cochrane G."/>
            <person name="Meng A."/>
            <person name="Brown T."/>
            <person name="Cohen L."/>
        </authorList>
    </citation>
    <scope>NUCLEOTIDE SEQUENCE</scope>
    <source>
        <strain evidence="8">UTEX LB 985</strain>
    </source>
</reference>
<dbReference type="GO" id="GO:0005524">
    <property type="term" value="F:ATP binding"/>
    <property type="evidence" value="ECO:0007669"/>
    <property type="project" value="InterPro"/>
</dbReference>
<dbReference type="SUPFAM" id="SSF81665">
    <property type="entry name" value="Calcium ATPase, transmembrane domain M"/>
    <property type="match status" value="1"/>
</dbReference>
<dbReference type="InterPro" id="IPR001757">
    <property type="entry name" value="P_typ_ATPase"/>
</dbReference>
<feature type="transmembrane region" description="Helical" evidence="6">
    <location>
        <begin position="784"/>
        <end position="803"/>
    </location>
</feature>
<dbReference type="SUPFAM" id="SSF81653">
    <property type="entry name" value="Calcium ATPase, transduction domain A"/>
    <property type="match status" value="1"/>
</dbReference>
<dbReference type="Pfam" id="PF00122">
    <property type="entry name" value="E1-E2_ATPase"/>
    <property type="match status" value="1"/>
</dbReference>
<evidence type="ECO:0000256" key="4">
    <source>
        <dbReference type="ARBA" id="ARBA00023136"/>
    </source>
</evidence>
<feature type="transmembrane region" description="Helical" evidence="6">
    <location>
        <begin position="269"/>
        <end position="289"/>
    </location>
</feature>
<evidence type="ECO:0000256" key="6">
    <source>
        <dbReference type="SAM" id="Phobius"/>
    </source>
</evidence>
<evidence type="ECO:0000313" key="8">
    <source>
        <dbReference type="EMBL" id="CAD9399044.1"/>
    </source>
</evidence>
<dbReference type="InterPro" id="IPR023299">
    <property type="entry name" value="ATPase_P-typ_cyto_dom_N"/>
</dbReference>
<keyword evidence="2 6" id="KW-0812">Transmembrane</keyword>
<dbReference type="InterPro" id="IPR023298">
    <property type="entry name" value="ATPase_P-typ_TM_dom_sf"/>
</dbReference>
<dbReference type="Gene3D" id="3.40.50.1000">
    <property type="entry name" value="HAD superfamily/HAD-like"/>
    <property type="match status" value="1"/>
</dbReference>
<dbReference type="InterPro" id="IPR036412">
    <property type="entry name" value="HAD-like_sf"/>
</dbReference>
<keyword evidence="4 6" id="KW-0472">Membrane</keyword>
<dbReference type="EMBL" id="HBGU01004027">
    <property type="protein sequence ID" value="CAD9399044.1"/>
    <property type="molecule type" value="Transcribed_RNA"/>
</dbReference>
<name>A0A7S2FLM2_9EUKA</name>
<dbReference type="PRINTS" id="PR00120">
    <property type="entry name" value="HATPASE"/>
</dbReference>
<feature type="transmembrane region" description="Helical" evidence="6">
    <location>
        <begin position="63"/>
        <end position="84"/>
    </location>
</feature>
<evidence type="ECO:0000259" key="7">
    <source>
        <dbReference type="Pfam" id="PF00122"/>
    </source>
</evidence>
<dbReference type="Gene3D" id="1.20.1110.10">
    <property type="entry name" value="Calcium-transporting ATPase, transmembrane domain"/>
    <property type="match status" value="1"/>
</dbReference>
<dbReference type="AlphaFoldDB" id="A0A7S2FLM2"/>
<dbReference type="SUPFAM" id="SSF56784">
    <property type="entry name" value="HAD-like"/>
    <property type="match status" value="1"/>
</dbReference>
<proteinExistence type="predicted"/>
<feature type="transmembrane region" description="Helical" evidence="6">
    <location>
        <begin position="678"/>
        <end position="699"/>
    </location>
</feature>
<comment type="subcellular location">
    <subcellularLocation>
        <location evidence="1">Membrane</location>
        <topology evidence="1">Multi-pass membrane protein</topology>
    </subcellularLocation>
</comment>
<dbReference type="InterPro" id="IPR023214">
    <property type="entry name" value="HAD_sf"/>
</dbReference>
<accession>A0A7S2FLM2</accession>
<feature type="transmembrane region" description="Helical" evidence="6">
    <location>
        <begin position="711"/>
        <end position="734"/>
    </location>
</feature>
<feature type="transmembrane region" description="Helical" evidence="6">
    <location>
        <begin position="239"/>
        <end position="257"/>
    </location>
</feature>
<keyword evidence="3 6" id="KW-1133">Transmembrane helix</keyword>
<feature type="domain" description="P-type ATPase A" evidence="7">
    <location>
        <begin position="104"/>
        <end position="203"/>
    </location>
</feature>
<evidence type="ECO:0000256" key="5">
    <source>
        <dbReference type="SAM" id="MobiDB-lite"/>
    </source>
</evidence>
<protein>
    <recommendedName>
        <fullName evidence="7">P-type ATPase A domain-containing protein</fullName>
    </recommendedName>
</protein>
<feature type="transmembrane region" description="Helical" evidence="6">
    <location>
        <begin position="754"/>
        <end position="772"/>
    </location>
</feature>
<dbReference type="GO" id="GO:0016887">
    <property type="term" value="F:ATP hydrolysis activity"/>
    <property type="evidence" value="ECO:0007669"/>
    <property type="project" value="InterPro"/>
</dbReference>
<dbReference type="SUPFAM" id="SSF81660">
    <property type="entry name" value="Metal cation-transporting ATPase, ATP-binding domain N"/>
    <property type="match status" value="1"/>
</dbReference>